<reference evidence="1" key="1">
    <citation type="journal article" date="2015" name="Nature">
        <title>Complex archaea that bridge the gap between prokaryotes and eukaryotes.</title>
        <authorList>
            <person name="Spang A."/>
            <person name="Saw J.H."/>
            <person name="Jorgensen S.L."/>
            <person name="Zaremba-Niedzwiedzka K."/>
            <person name="Martijn J."/>
            <person name="Lind A.E."/>
            <person name="van Eijk R."/>
            <person name="Schleper C."/>
            <person name="Guy L."/>
            <person name="Ettema T.J."/>
        </authorList>
    </citation>
    <scope>NUCLEOTIDE SEQUENCE</scope>
</reference>
<organism evidence="1">
    <name type="scientific">marine sediment metagenome</name>
    <dbReference type="NCBI Taxonomy" id="412755"/>
    <lineage>
        <taxon>unclassified sequences</taxon>
        <taxon>metagenomes</taxon>
        <taxon>ecological metagenomes</taxon>
    </lineage>
</organism>
<comment type="caution">
    <text evidence="1">The sequence shown here is derived from an EMBL/GenBank/DDBJ whole genome shotgun (WGS) entry which is preliminary data.</text>
</comment>
<protein>
    <recommendedName>
        <fullName evidence="2">DUF559 domain-containing protein</fullName>
    </recommendedName>
</protein>
<sequence>MVGDPGREPQPTTGTVPHRQLHDLLVDLGFDVEDEKPCPPYSLDCYVSELHLGFEADGDLYHSGQRKRRRDADRDRVILDDYGIPVLRLRDKELGGPAVREIVQGFIDEHAWSSETRRLIARGLL</sequence>
<dbReference type="InterPro" id="IPR011335">
    <property type="entry name" value="Restrct_endonuc-II-like"/>
</dbReference>
<evidence type="ECO:0008006" key="2">
    <source>
        <dbReference type="Google" id="ProtNLM"/>
    </source>
</evidence>
<dbReference type="AlphaFoldDB" id="A0A0F9QF11"/>
<dbReference type="SUPFAM" id="SSF52980">
    <property type="entry name" value="Restriction endonuclease-like"/>
    <property type="match status" value="1"/>
</dbReference>
<accession>A0A0F9QF11</accession>
<name>A0A0F9QF11_9ZZZZ</name>
<evidence type="ECO:0000313" key="1">
    <source>
        <dbReference type="EMBL" id="KKN11776.1"/>
    </source>
</evidence>
<proteinExistence type="predicted"/>
<gene>
    <name evidence="1" type="ORF">LCGC14_1023020</name>
</gene>
<dbReference type="EMBL" id="LAZR01004100">
    <property type="protein sequence ID" value="KKN11776.1"/>
    <property type="molecule type" value="Genomic_DNA"/>
</dbReference>
<dbReference type="Gene3D" id="3.40.960.10">
    <property type="entry name" value="VSR Endonuclease"/>
    <property type="match status" value="1"/>
</dbReference>